<evidence type="ECO:0000313" key="3">
    <source>
        <dbReference type="Proteomes" id="UP000762676"/>
    </source>
</evidence>
<organism evidence="2 3">
    <name type="scientific">Elysia marginata</name>
    <dbReference type="NCBI Taxonomy" id="1093978"/>
    <lineage>
        <taxon>Eukaryota</taxon>
        <taxon>Metazoa</taxon>
        <taxon>Spiralia</taxon>
        <taxon>Lophotrochozoa</taxon>
        <taxon>Mollusca</taxon>
        <taxon>Gastropoda</taxon>
        <taxon>Heterobranchia</taxon>
        <taxon>Euthyneura</taxon>
        <taxon>Panpulmonata</taxon>
        <taxon>Sacoglossa</taxon>
        <taxon>Placobranchoidea</taxon>
        <taxon>Plakobranchidae</taxon>
        <taxon>Elysia</taxon>
    </lineage>
</organism>
<feature type="region of interest" description="Disordered" evidence="1">
    <location>
        <begin position="1158"/>
        <end position="1178"/>
    </location>
</feature>
<feature type="region of interest" description="Disordered" evidence="1">
    <location>
        <begin position="859"/>
        <end position="887"/>
    </location>
</feature>
<proteinExistence type="predicted"/>
<feature type="compositionally biased region" description="Basic residues" evidence="1">
    <location>
        <begin position="349"/>
        <end position="365"/>
    </location>
</feature>
<feature type="compositionally biased region" description="Polar residues" evidence="1">
    <location>
        <begin position="505"/>
        <end position="519"/>
    </location>
</feature>
<reference evidence="2 3" key="1">
    <citation type="journal article" date="2021" name="Elife">
        <title>Chloroplast acquisition without the gene transfer in kleptoplastic sea slugs, Plakobranchus ocellatus.</title>
        <authorList>
            <person name="Maeda T."/>
            <person name="Takahashi S."/>
            <person name="Yoshida T."/>
            <person name="Shimamura S."/>
            <person name="Takaki Y."/>
            <person name="Nagai Y."/>
            <person name="Toyoda A."/>
            <person name="Suzuki Y."/>
            <person name="Arimoto A."/>
            <person name="Ishii H."/>
            <person name="Satoh N."/>
            <person name="Nishiyama T."/>
            <person name="Hasebe M."/>
            <person name="Maruyama T."/>
            <person name="Minagawa J."/>
            <person name="Obokata J."/>
            <person name="Shigenobu S."/>
        </authorList>
    </citation>
    <scope>NUCLEOTIDE SEQUENCE [LARGE SCALE GENOMIC DNA]</scope>
</reference>
<feature type="compositionally biased region" description="Basic residues" evidence="1">
    <location>
        <begin position="1311"/>
        <end position="1321"/>
    </location>
</feature>
<feature type="compositionally biased region" description="Polar residues" evidence="1">
    <location>
        <begin position="191"/>
        <end position="207"/>
    </location>
</feature>
<feature type="compositionally biased region" description="Polar residues" evidence="1">
    <location>
        <begin position="1330"/>
        <end position="1342"/>
    </location>
</feature>
<feature type="region of interest" description="Disordered" evidence="1">
    <location>
        <begin position="155"/>
        <end position="217"/>
    </location>
</feature>
<feature type="region of interest" description="Disordered" evidence="1">
    <location>
        <begin position="1256"/>
        <end position="1276"/>
    </location>
</feature>
<keyword evidence="3" id="KW-1185">Reference proteome</keyword>
<feature type="compositionally biased region" description="Polar residues" evidence="1">
    <location>
        <begin position="814"/>
        <end position="829"/>
    </location>
</feature>
<name>A0AAV4GH14_9GAST</name>
<feature type="region of interest" description="Disordered" evidence="1">
    <location>
        <begin position="1079"/>
        <end position="1101"/>
    </location>
</feature>
<protein>
    <submittedName>
        <fullName evidence="2">Uncharacterized protein</fullName>
    </submittedName>
</protein>
<feature type="region of interest" description="Disordered" evidence="1">
    <location>
        <begin position="1645"/>
        <end position="1672"/>
    </location>
</feature>
<feature type="region of interest" description="Disordered" evidence="1">
    <location>
        <begin position="425"/>
        <end position="625"/>
    </location>
</feature>
<feature type="region of interest" description="Disordered" evidence="1">
    <location>
        <begin position="1309"/>
        <end position="1352"/>
    </location>
</feature>
<sequence length="1672" mass="185010">MDDYLSKLSDLKIWLREEKHKEPDTMQSPKLKVHFKAFIRLWNKRKLPQKYYRTCAVDLGAVYRTLDLDTETLEESATPRYPLLEDPKVMSPIFPAQTVDLSPGNALDSKDSKKLDSNDAAGSPFSTFGKASEAEASAYPTRLTNEASKNISIQQNFDSKKESPYIKHNTQTEHLPKTSPSKFATIYRGTPTRSTLRVSPSPRSHPTPSARVYPVSSPQCPLISSSGKFSSRPLPETPSTSAFGSGILQQSSQGELQDVSLTDRDHLVAGWNLATEQSPVYACIKDAIPYSSGSPKYAEIDESGVPQMISTRSENITEGLKARRILSSQQLDGDYCSLSPENQANVYSPKKKAVAKKPSLNRRRSKSMEDIYSVPFRAVPLSERKLAFLSEESSTEDAREPPPIPERNFSPQSLFQSFLSLRTKTTTPKKLFNPSEPVETERSLAPAISRDRVSPQKRRSQENHEVSVKISPPKRGRTEAQDQDGALHSLAKTPSGMSCEPETPSKLSILTGSLKPTTRSVHRANIRSNISSTSSEKDSNEKDSLGILEVKQLEESPKLPRRKLKRRSSSFSITPGKGLTFGKSTKLTTPSPRRVSFAKDVKDTESKSTPRRRSSTRRTVMPAGGVSVTRQTQESLNFQSFLSSHTSPTKGKVSCKEANLSKSPSPIKTSLTNLLGNLKKRAENDVVLPMVPTQDCGRDGLKENRIMHETTHAQSSPVECKPSSYQNLEGSGNIFPPSPTRQVGRRVLGSPIKQVANIGQPHQSSSQFSSGKKNTKLKEMTSFSIPKKPIHAIVSKLSSKTSFLCAEEVRDSDGFSSNDELNDQNVNSESWKESLHNSLSQSLKSQPVYASEENMDHNCDVERDYSSPTKTNSASPKPTMASPRAFTDGPVLRFDMTPEDPEEFMPHVKLDHGFEDQSRAGDVKAFARVAKIWNRTVGFDASVDPFVRKTRNKAQEGNEIKIATKGVRINNVNTLCKENFNCKVSHTGDESHSFSETQTKCKQDTGLDIGKPQILKELSAVNSHVGIRKPKSGEEQVSVESFGFDQGPDDSSNNQIHADVSKKTTGICNLNTEPHLEEENYASDNGHGLSLSQSSTNLNFTLPPYPGDEGEVQEMEQSVTAVSHPGPFIEDEPSFTLPPYPEYSELLTDESSFIDTTFSNSSVPSPAPRLRKNRSSFPLPPCPEDLQLLTYGKLSQTEQNVAISSNSSNLHAADQSFDVPPHTNQIKQRLIQVTPCLDRPNSFNSDFQKNADEISSLPLRSETAPPPAVSNKNDAVTKDRQIITRLRKIESLRRASPKVVANDSWITERRHSNRRSKSHRSLRSEVDHSPVNSTENSENTEALSDVAESDHISQELTGSCDDLPKQQDTYCPSIISSKETIVEKAKVKASPQILAPVADTTPPKKQLTIKPVTLPKTSRAVNFAQKRLNVQNFIGKSNSSARPLSKRRTSLNKGQSTKTNPVGKEDFITKNINAVKKEVKQSSDLATSGNTNTAKDTGKTTHRIVTKAIESKRTSRVRRSRSSSENSCGAHMTFPNKLSVFNHADQVSNIRSSIGKKTGDTENRRRRSKSQGVEEQNQIMSFAERRKFFQQLQANKPQSPAKVLKVLKCDTKGDIPRSLPNKISRPVSKTQLCLKGETQNELVTTPRSMRSQPREVQGSKPLVLSPNLNLQV</sequence>
<feature type="compositionally biased region" description="Polar residues" evidence="1">
    <location>
        <begin position="1451"/>
        <end position="1460"/>
    </location>
</feature>
<feature type="region of interest" description="Disordered" evidence="1">
    <location>
        <begin position="812"/>
        <end position="833"/>
    </location>
</feature>
<feature type="compositionally biased region" description="Basic and acidic residues" evidence="1">
    <location>
        <begin position="535"/>
        <end position="544"/>
    </location>
</feature>
<feature type="region of interest" description="Disordered" evidence="1">
    <location>
        <begin position="100"/>
        <end position="127"/>
    </location>
</feature>
<evidence type="ECO:0000313" key="2">
    <source>
        <dbReference type="EMBL" id="GFR84370.1"/>
    </source>
</evidence>
<feature type="region of interest" description="Disordered" evidence="1">
    <location>
        <begin position="347"/>
        <end position="366"/>
    </location>
</feature>
<feature type="region of interest" description="Disordered" evidence="1">
    <location>
        <begin position="1511"/>
        <end position="1531"/>
    </location>
</feature>
<feature type="compositionally biased region" description="Basic and acidic residues" evidence="1">
    <location>
        <begin position="158"/>
        <end position="176"/>
    </location>
</feature>
<feature type="region of interest" description="Disordered" evidence="1">
    <location>
        <begin position="1028"/>
        <end position="1056"/>
    </location>
</feature>
<feature type="compositionally biased region" description="Basic and acidic residues" evidence="1">
    <location>
        <begin position="108"/>
        <end position="117"/>
    </location>
</feature>
<feature type="compositionally biased region" description="Polar residues" evidence="1">
    <location>
        <begin position="1090"/>
        <end position="1100"/>
    </location>
</feature>
<feature type="region of interest" description="Disordered" evidence="1">
    <location>
        <begin position="1435"/>
        <end position="1463"/>
    </location>
</feature>
<gene>
    <name evidence="2" type="ORF">ElyMa_000670300</name>
</gene>
<feature type="region of interest" description="Disordered" evidence="1">
    <location>
        <begin position="642"/>
        <end position="663"/>
    </location>
</feature>
<dbReference type="Proteomes" id="UP000762676">
    <property type="component" value="Unassembled WGS sequence"/>
</dbReference>
<feature type="compositionally biased region" description="Polar residues" evidence="1">
    <location>
        <begin position="582"/>
        <end position="591"/>
    </location>
</feature>
<evidence type="ECO:0000256" key="1">
    <source>
        <dbReference type="SAM" id="MobiDB-lite"/>
    </source>
</evidence>
<feature type="compositionally biased region" description="Polar residues" evidence="1">
    <location>
        <begin position="866"/>
        <end position="876"/>
    </location>
</feature>
<feature type="compositionally biased region" description="Basic and acidic residues" evidence="1">
    <location>
        <begin position="597"/>
        <end position="608"/>
    </location>
</feature>
<feature type="region of interest" description="Disordered" evidence="1">
    <location>
        <begin position="1549"/>
        <end position="1576"/>
    </location>
</feature>
<accession>A0AAV4GH14</accession>
<comment type="caution">
    <text evidence="2">The sequence shown here is derived from an EMBL/GenBank/DDBJ whole genome shotgun (WGS) entry which is preliminary data.</text>
</comment>
<feature type="compositionally biased region" description="Basic residues" evidence="1">
    <location>
        <begin position="559"/>
        <end position="568"/>
    </location>
</feature>
<feature type="compositionally biased region" description="Basic and acidic residues" evidence="1">
    <location>
        <begin position="449"/>
        <end position="467"/>
    </location>
</feature>
<feature type="region of interest" description="Disordered" evidence="1">
    <location>
        <begin position="390"/>
        <end position="411"/>
    </location>
</feature>
<dbReference type="EMBL" id="BMAT01001382">
    <property type="protein sequence ID" value="GFR84370.1"/>
    <property type="molecule type" value="Genomic_DNA"/>
</dbReference>